<feature type="binding site" evidence="11">
    <location>
        <position position="359"/>
    </location>
    <ligand>
        <name>Zn(2+)</name>
        <dbReference type="ChEBI" id="CHEBI:29105"/>
        <note>catalytic</note>
    </ligand>
</feature>
<keyword evidence="8" id="KW-0482">Metalloprotease</keyword>
<proteinExistence type="inferred from homology"/>
<evidence type="ECO:0000256" key="6">
    <source>
        <dbReference type="ARBA" id="ARBA00022801"/>
    </source>
</evidence>
<evidence type="ECO:0000313" key="16">
    <source>
        <dbReference type="Proteomes" id="UP000801492"/>
    </source>
</evidence>
<evidence type="ECO:0000256" key="1">
    <source>
        <dbReference type="ARBA" id="ARBA00004609"/>
    </source>
</evidence>
<dbReference type="InterPro" id="IPR050344">
    <property type="entry name" value="Peptidase_M1_aminopeptidases"/>
</dbReference>
<keyword evidence="12" id="KW-0732">Signal</keyword>
<sequence length="372" mass="42817">MISRSILLVLVSVIALKTVSSEVYRLPDNIKPIRYYLAFEPQLNLTETSNYIPYYGSVTMELTILENTRNITFNKKLLEIDESSIKVLNKVGKELKVIATSSNAVEEMYTVQMEDELIKNETYTLEINNFHNNLSYRGLGFFRAYYRLHNKETGKDESRLLVATHFEPAAARNAFPCFDEPAIKAKFIVSLIRREGFNSVSNEALESTKDLGDGRFKDTFKETPLMSTYTLAFAVSDYESKSLGRFRILAKSSAIKNNETDFALDTSVKTLKALEEYTGVNFVIDKMDQLAIPDRYFKYVAMENWGLAIYGESHLLRSKTYDSADDYQRTTVYISHELGHQWFGNLVTPAWWDYMWIAESFATYFQYHTADA</sequence>
<dbReference type="AlphaFoldDB" id="A0A8K0GAC6"/>
<dbReference type="PANTHER" id="PTHR11533">
    <property type="entry name" value="PROTEASE M1 ZINC METALLOPROTEASE"/>
    <property type="match status" value="1"/>
</dbReference>
<dbReference type="Gene3D" id="2.60.40.1730">
    <property type="entry name" value="tricorn interacting facor f3 domain"/>
    <property type="match status" value="1"/>
</dbReference>
<feature type="domain" description="Peptidase M1 membrane alanine aminopeptidase" evidence="13">
    <location>
        <begin position="262"/>
        <end position="371"/>
    </location>
</feature>
<dbReference type="SUPFAM" id="SSF55486">
    <property type="entry name" value="Metalloproteases ('zincins'), catalytic domain"/>
    <property type="match status" value="1"/>
</dbReference>
<dbReference type="Pfam" id="PF17900">
    <property type="entry name" value="Peptidase_M1_N"/>
    <property type="match status" value="1"/>
</dbReference>
<dbReference type="EMBL" id="VTPC01037763">
    <property type="protein sequence ID" value="KAF2891148.1"/>
    <property type="molecule type" value="Genomic_DNA"/>
</dbReference>
<dbReference type="GO" id="GO:0005886">
    <property type="term" value="C:plasma membrane"/>
    <property type="evidence" value="ECO:0007669"/>
    <property type="project" value="UniProtKB-SubCell"/>
</dbReference>
<keyword evidence="6" id="KW-0378">Hydrolase</keyword>
<dbReference type="InterPro" id="IPR034016">
    <property type="entry name" value="M1_APN-typ"/>
</dbReference>
<evidence type="ECO:0000256" key="2">
    <source>
        <dbReference type="ARBA" id="ARBA00010136"/>
    </source>
</evidence>
<keyword evidence="16" id="KW-1185">Reference proteome</keyword>
<feature type="active site" description="Proton acceptor" evidence="10">
    <location>
        <position position="337"/>
    </location>
</feature>
<organism evidence="15 16">
    <name type="scientific">Ignelater luminosus</name>
    <name type="common">Cucubano</name>
    <name type="synonym">Pyrophorus luminosus</name>
    <dbReference type="NCBI Taxonomy" id="2038154"/>
    <lineage>
        <taxon>Eukaryota</taxon>
        <taxon>Metazoa</taxon>
        <taxon>Ecdysozoa</taxon>
        <taxon>Arthropoda</taxon>
        <taxon>Hexapoda</taxon>
        <taxon>Insecta</taxon>
        <taxon>Pterygota</taxon>
        <taxon>Neoptera</taxon>
        <taxon>Endopterygota</taxon>
        <taxon>Coleoptera</taxon>
        <taxon>Polyphaga</taxon>
        <taxon>Elateriformia</taxon>
        <taxon>Elateroidea</taxon>
        <taxon>Elateridae</taxon>
        <taxon>Agrypninae</taxon>
        <taxon>Pyrophorini</taxon>
        <taxon>Ignelater</taxon>
    </lineage>
</organism>
<keyword evidence="5 11" id="KW-0479">Metal-binding</keyword>
<dbReference type="InterPro" id="IPR014782">
    <property type="entry name" value="Peptidase_M1_dom"/>
</dbReference>
<evidence type="ECO:0000259" key="14">
    <source>
        <dbReference type="Pfam" id="PF17900"/>
    </source>
</evidence>
<dbReference type="GO" id="GO:0005737">
    <property type="term" value="C:cytoplasm"/>
    <property type="evidence" value="ECO:0007669"/>
    <property type="project" value="TreeGrafter"/>
</dbReference>
<dbReference type="CDD" id="cd09601">
    <property type="entry name" value="M1_APN-Q_like"/>
    <property type="match status" value="1"/>
</dbReference>
<keyword evidence="9" id="KW-0449">Lipoprotein</keyword>
<dbReference type="GO" id="GO:0006508">
    <property type="term" value="P:proteolysis"/>
    <property type="evidence" value="ECO:0007669"/>
    <property type="project" value="UniProtKB-KW"/>
</dbReference>
<feature type="binding site" evidence="11">
    <location>
        <position position="340"/>
    </location>
    <ligand>
        <name>Zn(2+)</name>
        <dbReference type="ChEBI" id="CHEBI:29105"/>
        <note>catalytic</note>
    </ligand>
</feature>
<evidence type="ECO:0000256" key="5">
    <source>
        <dbReference type="ARBA" id="ARBA00022723"/>
    </source>
</evidence>
<comment type="similarity">
    <text evidence="2">Belongs to the peptidase M1 family.</text>
</comment>
<dbReference type="InterPro" id="IPR027268">
    <property type="entry name" value="Peptidase_M4/M1_CTD_sf"/>
</dbReference>
<dbReference type="InterPro" id="IPR045357">
    <property type="entry name" value="Aminopeptidase_N-like_N"/>
</dbReference>
<feature type="domain" description="Aminopeptidase N-like N-terminal" evidence="14">
    <location>
        <begin position="32"/>
        <end position="229"/>
    </location>
</feature>
<keyword evidence="4" id="KW-0645">Protease</keyword>
<reference evidence="15" key="1">
    <citation type="submission" date="2019-08" db="EMBL/GenBank/DDBJ databases">
        <title>The genome of the North American firefly Photinus pyralis.</title>
        <authorList>
            <consortium name="Photinus pyralis genome working group"/>
            <person name="Fallon T.R."/>
            <person name="Sander Lower S.E."/>
            <person name="Weng J.-K."/>
        </authorList>
    </citation>
    <scope>NUCLEOTIDE SEQUENCE</scope>
    <source>
        <strain evidence="15">TRF0915ILg1</strain>
        <tissue evidence="15">Whole body</tissue>
    </source>
</reference>
<dbReference type="PANTHER" id="PTHR11533:SF290">
    <property type="entry name" value="AMINOPEPTIDASE"/>
    <property type="match status" value="1"/>
</dbReference>
<dbReference type="Proteomes" id="UP000801492">
    <property type="component" value="Unassembled WGS sequence"/>
</dbReference>
<dbReference type="InterPro" id="IPR042097">
    <property type="entry name" value="Aminopeptidase_N-like_N_sf"/>
</dbReference>
<evidence type="ECO:0000256" key="10">
    <source>
        <dbReference type="PIRSR" id="PIRSR634016-1"/>
    </source>
</evidence>
<evidence type="ECO:0000256" key="8">
    <source>
        <dbReference type="ARBA" id="ARBA00023049"/>
    </source>
</evidence>
<gene>
    <name evidence="15" type="ORF">ILUMI_15025</name>
</gene>
<evidence type="ECO:0000256" key="11">
    <source>
        <dbReference type="PIRSR" id="PIRSR634016-3"/>
    </source>
</evidence>
<evidence type="ECO:0000256" key="4">
    <source>
        <dbReference type="ARBA" id="ARBA00022670"/>
    </source>
</evidence>
<dbReference type="GO" id="GO:0008270">
    <property type="term" value="F:zinc ion binding"/>
    <property type="evidence" value="ECO:0007669"/>
    <property type="project" value="InterPro"/>
</dbReference>
<evidence type="ECO:0000256" key="9">
    <source>
        <dbReference type="ARBA" id="ARBA00023288"/>
    </source>
</evidence>
<evidence type="ECO:0000256" key="7">
    <source>
        <dbReference type="ARBA" id="ARBA00022833"/>
    </source>
</evidence>
<comment type="subcellular location">
    <subcellularLocation>
        <location evidence="1">Cell membrane</location>
        <topology evidence="1">Lipid-anchor</topology>
        <topology evidence="1">GPI-anchor</topology>
    </subcellularLocation>
</comment>
<comment type="caution">
    <text evidence="15">The sequence shown here is derived from an EMBL/GenBank/DDBJ whole genome shotgun (WGS) entry which is preliminary data.</text>
</comment>
<name>A0A8K0GAC6_IGNLU</name>
<feature type="binding site" evidence="11">
    <location>
        <position position="336"/>
    </location>
    <ligand>
        <name>Zn(2+)</name>
        <dbReference type="ChEBI" id="CHEBI:29105"/>
        <note>catalytic</note>
    </ligand>
</feature>
<keyword evidence="3" id="KW-0336">GPI-anchor</keyword>
<dbReference type="PRINTS" id="PR00756">
    <property type="entry name" value="ALADIPTASE"/>
</dbReference>
<dbReference type="GO" id="GO:0042277">
    <property type="term" value="F:peptide binding"/>
    <property type="evidence" value="ECO:0007669"/>
    <property type="project" value="TreeGrafter"/>
</dbReference>
<feature type="signal peptide" evidence="12">
    <location>
        <begin position="1"/>
        <end position="21"/>
    </location>
</feature>
<accession>A0A8K0GAC6</accession>
<keyword evidence="7 11" id="KW-0862">Zinc</keyword>
<keyword evidence="3" id="KW-0472">Membrane</keyword>
<dbReference type="OrthoDB" id="510539at2759"/>
<evidence type="ECO:0008006" key="17">
    <source>
        <dbReference type="Google" id="ProtNLM"/>
    </source>
</evidence>
<feature type="chain" id="PRO_5035433564" description="Aminopeptidase N" evidence="12">
    <location>
        <begin position="22"/>
        <end position="372"/>
    </location>
</feature>
<dbReference type="GO" id="GO:0070006">
    <property type="term" value="F:metalloaminopeptidase activity"/>
    <property type="evidence" value="ECO:0007669"/>
    <property type="project" value="TreeGrafter"/>
</dbReference>
<dbReference type="GO" id="GO:0005615">
    <property type="term" value="C:extracellular space"/>
    <property type="evidence" value="ECO:0007669"/>
    <property type="project" value="TreeGrafter"/>
</dbReference>
<keyword evidence="3" id="KW-0325">Glycoprotein</keyword>
<feature type="non-terminal residue" evidence="15">
    <location>
        <position position="1"/>
    </location>
</feature>
<dbReference type="Pfam" id="PF01433">
    <property type="entry name" value="Peptidase_M1"/>
    <property type="match status" value="1"/>
</dbReference>
<dbReference type="SUPFAM" id="SSF63737">
    <property type="entry name" value="Leukotriene A4 hydrolase N-terminal domain"/>
    <property type="match status" value="1"/>
</dbReference>
<dbReference type="GO" id="GO:0098552">
    <property type="term" value="C:side of membrane"/>
    <property type="evidence" value="ECO:0007669"/>
    <property type="project" value="UniProtKB-KW"/>
</dbReference>
<evidence type="ECO:0000256" key="3">
    <source>
        <dbReference type="ARBA" id="ARBA00022622"/>
    </source>
</evidence>
<comment type="cofactor">
    <cofactor evidence="11">
        <name>Zn(2+)</name>
        <dbReference type="ChEBI" id="CHEBI:29105"/>
    </cofactor>
    <text evidence="11">Binds 1 zinc ion per subunit.</text>
</comment>
<evidence type="ECO:0000313" key="15">
    <source>
        <dbReference type="EMBL" id="KAF2891148.1"/>
    </source>
</evidence>
<dbReference type="InterPro" id="IPR001930">
    <property type="entry name" value="Peptidase_M1"/>
</dbReference>
<dbReference type="GO" id="GO:0043171">
    <property type="term" value="P:peptide catabolic process"/>
    <property type="evidence" value="ECO:0007669"/>
    <property type="project" value="TreeGrafter"/>
</dbReference>
<evidence type="ECO:0000256" key="12">
    <source>
        <dbReference type="SAM" id="SignalP"/>
    </source>
</evidence>
<protein>
    <recommendedName>
        <fullName evidence="17">Aminopeptidase N</fullName>
    </recommendedName>
</protein>
<dbReference type="Gene3D" id="1.10.390.10">
    <property type="entry name" value="Neutral Protease Domain 2"/>
    <property type="match status" value="1"/>
</dbReference>
<evidence type="ECO:0000259" key="13">
    <source>
        <dbReference type="Pfam" id="PF01433"/>
    </source>
</evidence>